<proteinExistence type="predicted"/>
<dbReference type="GO" id="GO:0032259">
    <property type="term" value="P:methylation"/>
    <property type="evidence" value="ECO:0007669"/>
    <property type="project" value="InterPro"/>
</dbReference>
<comment type="caution">
    <text evidence="3">The sequence shown here is derived from an EMBL/GenBank/DDBJ whole genome shotgun (WGS) entry which is preliminary data.</text>
</comment>
<evidence type="ECO:0000256" key="1">
    <source>
        <dbReference type="ARBA" id="ARBA00022884"/>
    </source>
</evidence>
<dbReference type="Pfam" id="PF01728">
    <property type="entry name" value="FtsJ"/>
    <property type="match status" value="1"/>
</dbReference>
<name>A0AA35TPG2_GEOBA</name>
<dbReference type="PANTHER" id="PTHR32319">
    <property type="entry name" value="BACTERIAL HEMOLYSIN-LIKE PROTEIN"/>
    <property type="match status" value="1"/>
</dbReference>
<gene>
    <name evidence="3" type="ORF">GBAR_LOCUS28254</name>
</gene>
<keyword evidence="1" id="KW-0694">RNA-binding</keyword>
<dbReference type="EMBL" id="CASHTH010003952">
    <property type="protein sequence ID" value="CAI8051617.1"/>
    <property type="molecule type" value="Genomic_DNA"/>
</dbReference>
<reference evidence="3" key="1">
    <citation type="submission" date="2023-03" db="EMBL/GenBank/DDBJ databases">
        <authorList>
            <person name="Steffen K."/>
            <person name="Cardenas P."/>
        </authorList>
    </citation>
    <scope>NUCLEOTIDE SEQUENCE</scope>
</reference>
<keyword evidence="4" id="KW-1185">Reference proteome</keyword>
<evidence type="ECO:0000259" key="2">
    <source>
        <dbReference type="Pfam" id="PF01728"/>
    </source>
</evidence>
<feature type="domain" description="Ribosomal RNA methyltransferase FtsJ" evidence="2">
    <location>
        <begin position="33"/>
        <end position="218"/>
    </location>
</feature>
<dbReference type="InterPro" id="IPR029063">
    <property type="entry name" value="SAM-dependent_MTases_sf"/>
</dbReference>
<dbReference type="GO" id="GO:0003723">
    <property type="term" value="F:RNA binding"/>
    <property type="evidence" value="ECO:0007669"/>
    <property type="project" value="UniProtKB-KW"/>
</dbReference>
<sequence length="225" mass="24643">MAGAVLTPTGPVQKAGTFLPPDTPLELRERLPYVSRGGVKLAHALDTWVEPYRIPLDGITALDVGASTGGFTDCLGLGGARRVYAVDVGHGQLHYRLRSDPRVVCMEKVNTRYPFELPEQVDFLVADVSFISLTMALPEPLTHLRAGGYAVTLIKPQFEARRGEVGKGGIIRDDTLRADILKRVTDWMHDRPDIRLLDTIDSPITGDAGNREFLALLQKVADTTN</sequence>
<protein>
    <submittedName>
        <fullName evidence="3">Hemolysin A</fullName>
    </submittedName>
</protein>
<evidence type="ECO:0000313" key="4">
    <source>
        <dbReference type="Proteomes" id="UP001174909"/>
    </source>
</evidence>
<accession>A0AA35TPG2</accession>
<dbReference type="AlphaFoldDB" id="A0AA35TPG2"/>
<dbReference type="InterPro" id="IPR047048">
    <property type="entry name" value="TlyA"/>
</dbReference>
<organism evidence="3 4">
    <name type="scientific">Geodia barretti</name>
    <name type="common">Barrett's horny sponge</name>
    <dbReference type="NCBI Taxonomy" id="519541"/>
    <lineage>
        <taxon>Eukaryota</taxon>
        <taxon>Metazoa</taxon>
        <taxon>Porifera</taxon>
        <taxon>Demospongiae</taxon>
        <taxon>Heteroscleromorpha</taxon>
        <taxon>Tetractinellida</taxon>
        <taxon>Astrophorina</taxon>
        <taxon>Geodiidae</taxon>
        <taxon>Geodia</taxon>
    </lineage>
</organism>
<evidence type="ECO:0000313" key="3">
    <source>
        <dbReference type="EMBL" id="CAI8051617.1"/>
    </source>
</evidence>
<dbReference type="GO" id="GO:0008168">
    <property type="term" value="F:methyltransferase activity"/>
    <property type="evidence" value="ECO:0007669"/>
    <property type="project" value="InterPro"/>
</dbReference>
<dbReference type="CDD" id="cd02440">
    <property type="entry name" value="AdoMet_MTases"/>
    <property type="match status" value="1"/>
</dbReference>
<dbReference type="SUPFAM" id="SSF53335">
    <property type="entry name" value="S-adenosyl-L-methionine-dependent methyltransferases"/>
    <property type="match status" value="1"/>
</dbReference>
<dbReference type="InterPro" id="IPR002877">
    <property type="entry name" value="RNA_MeTrfase_FtsJ_dom"/>
</dbReference>
<dbReference type="Gene3D" id="3.40.50.150">
    <property type="entry name" value="Vaccinia Virus protein VP39"/>
    <property type="match status" value="1"/>
</dbReference>
<dbReference type="Proteomes" id="UP001174909">
    <property type="component" value="Unassembled WGS sequence"/>
</dbReference>
<dbReference type="PANTHER" id="PTHR32319:SF0">
    <property type="entry name" value="BACTERIAL HEMOLYSIN-LIKE PROTEIN"/>
    <property type="match status" value="1"/>
</dbReference>